<dbReference type="EMBL" id="CP182909">
    <property type="protein sequence ID" value="XPM65539.1"/>
    <property type="molecule type" value="Genomic_DNA"/>
</dbReference>
<proteinExistence type="predicted"/>
<sequence length="96" mass="10232">MVDVEACLRDGFSTAGTGGNGLGALQRLSDYFEVYSVPQQGTALLCQFWTSPPPGDRLEVGVICLPKPGETLSGDSWSYCPLGNRHLLLVADGTRT</sequence>
<accession>A0ACD5GYH4</accession>
<gene>
    <name evidence="1" type="ORF">BH720_007700</name>
</gene>
<dbReference type="Proteomes" id="UP000095472">
    <property type="component" value="Chromosome"/>
</dbReference>
<organism evidence="1 2">
    <name type="scientific">Desertifilum tharense IPPAS B-1220</name>
    <dbReference type="NCBI Taxonomy" id="1781255"/>
    <lineage>
        <taxon>Bacteria</taxon>
        <taxon>Bacillati</taxon>
        <taxon>Cyanobacteriota</taxon>
        <taxon>Cyanophyceae</taxon>
        <taxon>Desertifilales</taxon>
        <taxon>Desertifilaceae</taxon>
        <taxon>Desertifilum</taxon>
    </lineage>
</organism>
<keyword evidence="2" id="KW-1185">Reference proteome</keyword>
<evidence type="ECO:0000313" key="2">
    <source>
        <dbReference type="Proteomes" id="UP000095472"/>
    </source>
</evidence>
<reference evidence="1 2" key="1">
    <citation type="journal article" date="2016" name="Genome Announc.">
        <title>Draft Genome Sequence of the Thermotolerant Cyanobacterium Desertifilum sp. IPPAS B-1220.</title>
        <authorList>
            <person name="Mironov K.S."/>
            <person name="Sinetova M.A."/>
            <person name="Bolatkhan K."/>
            <person name="Zayadan B.K."/>
            <person name="Ustinova V.V."/>
            <person name="Kupriyanova E.V."/>
            <person name="Skrypnik A.N."/>
            <person name="Gogoleva N.E."/>
            <person name="Gogolev Y.V."/>
            <person name="Los D.A."/>
        </authorList>
    </citation>
    <scope>NUCLEOTIDE SEQUENCE [LARGE SCALE GENOMIC DNA]</scope>
    <source>
        <strain evidence="1 2">IPPAS B-1220</strain>
    </source>
</reference>
<protein>
    <submittedName>
        <fullName evidence="1">Uncharacterized protein</fullName>
    </submittedName>
</protein>
<name>A0ACD5GYH4_9CYAN</name>
<evidence type="ECO:0000313" key="1">
    <source>
        <dbReference type="EMBL" id="XPM65539.1"/>
    </source>
</evidence>